<dbReference type="InterPro" id="IPR007156">
    <property type="entry name" value="MamQ_LemA"/>
</dbReference>
<evidence type="ECO:0000313" key="6">
    <source>
        <dbReference type="EMBL" id="OGZ05734.1"/>
    </source>
</evidence>
<dbReference type="PANTHER" id="PTHR34478">
    <property type="entry name" value="PROTEIN LEMA"/>
    <property type="match status" value="1"/>
</dbReference>
<dbReference type="Pfam" id="PF04011">
    <property type="entry name" value="LemA"/>
    <property type="match status" value="1"/>
</dbReference>
<organism evidence="6 7">
    <name type="scientific">Candidatus Lloydbacteria bacterium RIFCSPHIGHO2_01_FULL_49_22</name>
    <dbReference type="NCBI Taxonomy" id="1798658"/>
    <lineage>
        <taxon>Bacteria</taxon>
        <taxon>Candidatus Lloydiibacteriota</taxon>
    </lineage>
</organism>
<dbReference type="Proteomes" id="UP000177122">
    <property type="component" value="Unassembled WGS sequence"/>
</dbReference>
<dbReference type="Gene3D" id="1.20.1440.20">
    <property type="entry name" value="LemA-like domain"/>
    <property type="match status" value="1"/>
</dbReference>
<name>A0A1G2CWK7_9BACT</name>
<dbReference type="InterPro" id="IPR023353">
    <property type="entry name" value="LemA-like_dom_sf"/>
</dbReference>
<protein>
    <recommendedName>
        <fullName evidence="8">LemA family protein</fullName>
    </recommendedName>
</protein>
<evidence type="ECO:0000313" key="7">
    <source>
        <dbReference type="Proteomes" id="UP000177122"/>
    </source>
</evidence>
<dbReference type="EMBL" id="MHLI01000007">
    <property type="protein sequence ID" value="OGZ05734.1"/>
    <property type="molecule type" value="Genomic_DNA"/>
</dbReference>
<comment type="similarity">
    <text evidence="2">Belongs to the LemA family.</text>
</comment>
<reference evidence="6 7" key="1">
    <citation type="journal article" date="2016" name="Nat. Commun.">
        <title>Thousands of microbial genomes shed light on interconnected biogeochemical processes in an aquifer system.</title>
        <authorList>
            <person name="Anantharaman K."/>
            <person name="Brown C.T."/>
            <person name="Hug L.A."/>
            <person name="Sharon I."/>
            <person name="Castelle C.J."/>
            <person name="Probst A.J."/>
            <person name="Thomas B.C."/>
            <person name="Singh A."/>
            <person name="Wilkins M.J."/>
            <person name="Karaoz U."/>
            <person name="Brodie E.L."/>
            <person name="Williams K.H."/>
            <person name="Hubbard S.S."/>
            <person name="Banfield J.F."/>
        </authorList>
    </citation>
    <scope>NUCLEOTIDE SEQUENCE [LARGE SCALE GENOMIC DNA]</scope>
</reference>
<dbReference type="PANTHER" id="PTHR34478:SF1">
    <property type="entry name" value="PROTEIN LEMA"/>
    <property type="match status" value="1"/>
</dbReference>
<sequence length="186" mass="21033">MNISIIFFGVIALALLWSVGIYNNLVKLVARSEEAWADIEVQLKRRYDLIPNLIETVKGYAKHEEGTLTKVIEARNMAMQANGSPREQAKTQNMITDALKSVFALTEAYPDLKANQNFLSLQSELSDTENKIQAARRFYNGNVRDLTIAISTFPSNIVANIFHFAKKEYFDLPDNDAAQQNVEVKF</sequence>
<proteinExistence type="inferred from homology"/>
<dbReference type="SUPFAM" id="SSF140478">
    <property type="entry name" value="LemA-like"/>
    <property type="match status" value="1"/>
</dbReference>
<evidence type="ECO:0000256" key="3">
    <source>
        <dbReference type="ARBA" id="ARBA00022692"/>
    </source>
</evidence>
<comment type="subcellular location">
    <subcellularLocation>
        <location evidence="1">Membrane</location>
        <topology evidence="1">Single-pass membrane protein</topology>
    </subcellularLocation>
</comment>
<accession>A0A1G2CWK7</accession>
<evidence type="ECO:0000256" key="1">
    <source>
        <dbReference type="ARBA" id="ARBA00004167"/>
    </source>
</evidence>
<dbReference type="AlphaFoldDB" id="A0A1G2CWK7"/>
<evidence type="ECO:0000256" key="4">
    <source>
        <dbReference type="ARBA" id="ARBA00022989"/>
    </source>
</evidence>
<keyword evidence="3" id="KW-0812">Transmembrane</keyword>
<evidence type="ECO:0000256" key="2">
    <source>
        <dbReference type="ARBA" id="ARBA00008854"/>
    </source>
</evidence>
<keyword evidence="5" id="KW-0472">Membrane</keyword>
<keyword evidence="4" id="KW-1133">Transmembrane helix</keyword>
<dbReference type="GO" id="GO:0016020">
    <property type="term" value="C:membrane"/>
    <property type="evidence" value="ECO:0007669"/>
    <property type="project" value="UniProtKB-SubCell"/>
</dbReference>
<evidence type="ECO:0000256" key="5">
    <source>
        <dbReference type="ARBA" id="ARBA00023136"/>
    </source>
</evidence>
<comment type="caution">
    <text evidence="6">The sequence shown here is derived from an EMBL/GenBank/DDBJ whole genome shotgun (WGS) entry which is preliminary data.</text>
</comment>
<gene>
    <name evidence="6" type="ORF">A2845_01125</name>
</gene>
<evidence type="ECO:0008006" key="8">
    <source>
        <dbReference type="Google" id="ProtNLM"/>
    </source>
</evidence>